<keyword evidence="2" id="KW-1185">Reference proteome</keyword>
<organism evidence="1 2">
    <name type="scientific">Phytophthora megakarya</name>
    <dbReference type="NCBI Taxonomy" id="4795"/>
    <lineage>
        <taxon>Eukaryota</taxon>
        <taxon>Sar</taxon>
        <taxon>Stramenopiles</taxon>
        <taxon>Oomycota</taxon>
        <taxon>Peronosporomycetes</taxon>
        <taxon>Peronosporales</taxon>
        <taxon>Peronosporaceae</taxon>
        <taxon>Phytophthora</taxon>
    </lineage>
</organism>
<dbReference type="OrthoDB" id="101778at2759"/>
<accession>A0A225UUD1</accession>
<dbReference type="EMBL" id="NBNE01011321">
    <property type="protein sequence ID" value="OWY96700.1"/>
    <property type="molecule type" value="Genomic_DNA"/>
</dbReference>
<dbReference type="AlphaFoldDB" id="A0A225UUD1"/>
<proteinExistence type="predicted"/>
<dbReference type="Proteomes" id="UP000198211">
    <property type="component" value="Unassembled WGS sequence"/>
</dbReference>
<sequence>MSQYALHETRSALVVADSSLPTSEWSALEYFNSLPKPSVIVKMDASDHGLCALDITSNVALIYQFLPRELRYIARFKTGEANGFDINFRELLSCAFATHARGSRWSDCATNARSPLHVRFLTDNRSAVAWKNRLASRNTRAQDIIRLLGYWESSLNLRFSASHIAGANNARPALDRASPHTRLMLGLTRGWTQVSPVIVVDDLSTLAQYLRVHSVAASTFTKYSAAMNKWTTSLYTDFNIHLALAGRYEEHPLSIRPKESGTSVLGPGEFFP</sequence>
<evidence type="ECO:0000313" key="2">
    <source>
        <dbReference type="Proteomes" id="UP000198211"/>
    </source>
</evidence>
<evidence type="ECO:0000313" key="1">
    <source>
        <dbReference type="EMBL" id="OWY96700.1"/>
    </source>
</evidence>
<protein>
    <submittedName>
        <fullName evidence="1">Uncharacterized protein</fullName>
    </submittedName>
</protein>
<name>A0A225UUD1_9STRA</name>
<comment type="caution">
    <text evidence="1">The sequence shown here is derived from an EMBL/GenBank/DDBJ whole genome shotgun (WGS) entry which is preliminary data.</text>
</comment>
<gene>
    <name evidence="1" type="ORF">PHMEG_00032967</name>
</gene>
<reference evidence="2" key="1">
    <citation type="submission" date="2017-03" db="EMBL/GenBank/DDBJ databases">
        <title>Phytopthora megakarya and P. palmivora, two closely related causual agents of cacao black pod achieved similar genome size and gene model numbers by different mechanisms.</title>
        <authorList>
            <person name="Ali S."/>
            <person name="Shao J."/>
            <person name="Larry D.J."/>
            <person name="Kronmiller B."/>
            <person name="Shen D."/>
            <person name="Strem M.D."/>
            <person name="Melnick R.L."/>
            <person name="Guiltinan M.J."/>
            <person name="Tyler B.M."/>
            <person name="Meinhardt L.W."/>
            <person name="Bailey B.A."/>
        </authorList>
    </citation>
    <scope>NUCLEOTIDE SEQUENCE [LARGE SCALE GENOMIC DNA]</scope>
    <source>
        <strain evidence="2">zdho120</strain>
    </source>
</reference>